<organism evidence="3 4">
    <name type="scientific">Fusobacterium hominis</name>
    <dbReference type="NCBI Taxonomy" id="2764326"/>
    <lineage>
        <taxon>Bacteria</taxon>
        <taxon>Fusobacteriati</taxon>
        <taxon>Fusobacteriota</taxon>
        <taxon>Fusobacteriia</taxon>
        <taxon>Fusobacteriales</taxon>
        <taxon>Fusobacteriaceae</taxon>
        <taxon>Fusobacterium</taxon>
    </lineage>
</organism>
<dbReference type="SUPFAM" id="SSF51556">
    <property type="entry name" value="Metallo-dependent hydrolases"/>
    <property type="match status" value="1"/>
</dbReference>
<protein>
    <submittedName>
        <fullName evidence="3">Putative aminohydrolase SsnA</fullName>
    </submittedName>
</protein>
<keyword evidence="1 3" id="KW-0378">Hydrolase</keyword>
<dbReference type="NCBIfam" id="NF005540">
    <property type="entry name" value="PRK07203.1"/>
    <property type="match status" value="1"/>
</dbReference>
<dbReference type="Proteomes" id="UP000515913">
    <property type="component" value="Chromosome"/>
</dbReference>
<gene>
    <name evidence="3" type="primary">ssnA</name>
    <name evidence="3" type="ORF">H9Q81_09590</name>
</gene>
<feature type="domain" description="Amidohydrolase-related" evidence="2">
    <location>
        <begin position="56"/>
        <end position="412"/>
    </location>
</feature>
<proteinExistence type="predicted"/>
<dbReference type="AlphaFoldDB" id="A0A7G9GZN0"/>
<dbReference type="PANTHER" id="PTHR43794">
    <property type="entry name" value="AMINOHYDROLASE SSNA-RELATED"/>
    <property type="match status" value="1"/>
</dbReference>
<dbReference type="KEGG" id="fho:H9Q81_09590"/>
<evidence type="ECO:0000313" key="3">
    <source>
        <dbReference type="EMBL" id="QNM16262.1"/>
    </source>
</evidence>
<name>A0A7G9GZN0_9FUSO</name>
<dbReference type="PANTHER" id="PTHR43794:SF11">
    <property type="entry name" value="AMIDOHYDROLASE-RELATED DOMAIN-CONTAINING PROTEIN"/>
    <property type="match status" value="1"/>
</dbReference>
<evidence type="ECO:0000313" key="4">
    <source>
        <dbReference type="Proteomes" id="UP000515913"/>
    </source>
</evidence>
<evidence type="ECO:0000259" key="2">
    <source>
        <dbReference type="Pfam" id="PF01979"/>
    </source>
</evidence>
<dbReference type="NCBIfam" id="TIGR03314">
    <property type="entry name" value="Se_ssnA"/>
    <property type="match status" value="1"/>
</dbReference>
<evidence type="ECO:0000256" key="1">
    <source>
        <dbReference type="ARBA" id="ARBA00022801"/>
    </source>
</evidence>
<dbReference type="InterPro" id="IPR011059">
    <property type="entry name" value="Metal-dep_hydrolase_composite"/>
</dbReference>
<accession>A0A7G9GZN0</accession>
<dbReference type="Gene3D" id="2.30.40.10">
    <property type="entry name" value="Urease, subunit C, domain 1"/>
    <property type="match status" value="1"/>
</dbReference>
<dbReference type="GO" id="GO:0016810">
    <property type="term" value="F:hydrolase activity, acting on carbon-nitrogen (but not peptide) bonds"/>
    <property type="evidence" value="ECO:0007669"/>
    <property type="project" value="InterPro"/>
</dbReference>
<sequence length="442" mass="49664">MLILKNGRIITQDKNRPYIENGAVVIKNNKIVAVDTTENILNRYCDEKIIDVDGQIIMPGFINTHHHIYSAFARGMILSGKPNKNFLEILENLWWKIDKKLTLEDLEYSAYTTYIDCIKKGVTTVFDHNASPYAITGSLEAIAKAAKDLGIRTCLCYEVSDRDGKEIALEGIDENINFIKKYNTKDQNMTKGMFGLHASFTLSDETLKICDEKLKGLDAGYHVHVAEGIDDLNLCLEEHGKRVIERLNDLNILGDKTIAVHCIHVTDEELNILKETNTMVVHNPESNMGNAVGCQPFLELHEKGITIGLGTDGYTSDMTESMKVANIIHKHVKKDPSVAWGEVPVSLFENNRKIAQKYFDGELGILKAEAIADIIVVDYDPLTPLNENNINSHILFGFTGSNVTTTIIDGKVIMKDRKLVGVNEREIFKKSREIAQKLWARM</sequence>
<dbReference type="SUPFAM" id="SSF51338">
    <property type="entry name" value="Composite domain of metallo-dependent hydrolases"/>
    <property type="match status" value="1"/>
</dbReference>
<dbReference type="RefSeq" id="WP_176838329.1">
    <property type="nucleotide sequence ID" value="NZ_JAQEZM010000006.1"/>
</dbReference>
<dbReference type="Pfam" id="PF01979">
    <property type="entry name" value="Amidohydro_1"/>
    <property type="match status" value="1"/>
</dbReference>
<dbReference type="EMBL" id="CP060637">
    <property type="protein sequence ID" value="QNM16262.1"/>
    <property type="molecule type" value="Genomic_DNA"/>
</dbReference>
<dbReference type="Gene3D" id="3.20.20.140">
    <property type="entry name" value="Metal-dependent hydrolases"/>
    <property type="match status" value="1"/>
</dbReference>
<dbReference type="InterPro" id="IPR006680">
    <property type="entry name" value="Amidohydro-rel"/>
</dbReference>
<dbReference type="CDD" id="cd01298">
    <property type="entry name" value="ATZ_TRZ_like"/>
    <property type="match status" value="1"/>
</dbReference>
<keyword evidence="4" id="KW-1185">Reference proteome</keyword>
<reference evidence="3 4" key="1">
    <citation type="submission" date="2020-08" db="EMBL/GenBank/DDBJ databases">
        <authorList>
            <person name="Liu C."/>
            <person name="Sun Q."/>
        </authorList>
    </citation>
    <scope>NUCLEOTIDE SEQUENCE [LARGE SCALE GENOMIC DNA]</scope>
    <source>
        <strain evidence="3 4">NSJ-57</strain>
    </source>
</reference>
<dbReference type="InterPro" id="IPR032466">
    <property type="entry name" value="Metal_Hydrolase"/>
</dbReference>
<dbReference type="InterPro" id="IPR050287">
    <property type="entry name" value="MTA/SAH_deaminase"/>
</dbReference>
<dbReference type="InterPro" id="IPR017700">
    <property type="entry name" value="Aminohydrolase_SsnA"/>
</dbReference>